<reference evidence="7 8" key="1">
    <citation type="submission" date="2021-10" db="EMBL/GenBank/DDBJ databases">
        <title>Whole-genome sequencing analysis of Laribacter hongkongensis: virulence gene profiles, carbohydrate-active enzyme prediction, and antimicrobial resistance characterization.</title>
        <authorList>
            <person name="Yuan P."/>
            <person name="Zhan Y."/>
            <person name="Chen D."/>
        </authorList>
    </citation>
    <scope>NUCLEOTIDE SEQUENCE [LARGE SCALE GENOMIC DNA]</scope>
    <source>
        <strain evidence="7 8">W67</strain>
    </source>
</reference>
<keyword evidence="3 6" id="KW-0081">Bacteriolytic enzyme</keyword>
<evidence type="ECO:0000256" key="2">
    <source>
        <dbReference type="ARBA" id="ARBA00022529"/>
    </source>
</evidence>
<evidence type="ECO:0000256" key="4">
    <source>
        <dbReference type="ARBA" id="ARBA00022801"/>
    </source>
</evidence>
<name>A0ABD4STB5_9NEIS</name>
<dbReference type="PANTHER" id="PTHR38107:SF3">
    <property type="entry name" value="LYSOZYME RRRD-RELATED"/>
    <property type="match status" value="1"/>
</dbReference>
<keyword evidence="5 6" id="KW-0326">Glycosidase</keyword>
<comment type="catalytic activity">
    <reaction evidence="1 6">
        <text>Hydrolysis of (1-&gt;4)-beta-linkages between N-acetylmuramic acid and N-acetyl-D-glucosamine residues in a peptidoglycan and between N-acetyl-D-glucosamine residues in chitodextrins.</text>
        <dbReference type="EC" id="3.2.1.17"/>
    </reaction>
</comment>
<dbReference type="HAMAP" id="MF_04110">
    <property type="entry name" value="ENDOLYSIN_T4"/>
    <property type="match status" value="1"/>
</dbReference>
<evidence type="ECO:0000313" key="7">
    <source>
        <dbReference type="EMBL" id="MCG9026848.1"/>
    </source>
</evidence>
<dbReference type="Proteomes" id="UP001200247">
    <property type="component" value="Unassembled WGS sequence"/>
</dbReference>
<dbReference type="PANTHER" id="PTHR38107">
    <property type="match status" value="1"/>
</dbReference>
<keyword evidence="4 6" id="KW-0378">Hydrolase</keyword>
<dbReference type="EMBL" id="JAJAXM010000028">
    <property type="protein sequence ID" value="MCG9026848.1"/>
    <property type="molecule type" value="Genomic_DNA"/>
</dbReference>
<sequence>MRTRQIAAALTLSASALVGLALHEGYRDTAYIPVPGDVPTIGFGTTEGVKMGDRITPPKALTRALTDVQKFEGALKQCVRVPLHQYEYDAFVSLAYNIGSGAFCGSTLVRKLNAGDYTGACAEIDRWVYAGGKRLPGLVKRRAEERARCEGKAPV</sequence>
<dbReference type="InterPro" id="IPR023346">
    <property type="entry name" value="Lysozyme-like_dom_sf"/>
</dbReference>
<dbReference type="RefSeq" id="WP_239894364.1">
    <property type="nucleotide sequence ID" value="NZ_JAJAXM010000028.1"/>
</dbReference>
<keyword evidence="2 6" id="KW-0929">Antimicrobial</keyword>
<dbReference type="GO" id="GO:0003796">
    <property type="term" value="F:lysozyme activity"/>
    <property type="evidence" value="ECO:0007669"/>
    <property type="project" value="UniProtKB-EC"/>
</dbReference>
<evidence type="ECO:0000313" key="8">
    <source>
        <dbReference type="Proteomes" id="UP001200247"/>
    </source>
</evidence>
<dbReference type="EC" id="3.2.1.17" evidence="6"/>
<accession>A0ABD4STB5</accession>
<protein>
    <recommendedName>
        <fullName evidence="6">Lysozyme</fullName>
        <ecNumber evidence="6">3.2.1.17</ecNumber>
    </recommendedName>
</protein>
<dbReference type="GO" id="GO:0031640">
    <property type="term" value="P:killing of cells of another organism"/>
    <property type="evidence" value="ECO:0007669"/>
    <property type="project" value="UniProtKB-KW"/>
</dbReference>
<dbReference type="GO" id="GO:0042742">
    <property type="term" value="P:defense response to bacterium"/>
    <property type="evidence" value="ECO:0007669"/>
    <property type="project" value="UniProtKB-KW"/>
</dbReference>
<dbReference type="InterPro" id="IPR051018">
    <property type="entry name" value="Bacteriophage_GH24"/>
</dbReference>
<dbReference type="Gene3D" id="1.10.530.40">
    <property type="match status" value="1"/>
</dbReference>
<dbReference type="InterPro" id="IPR034690">
    <property type="entry name" value="Endolysin_T4_type"/>
</dbReference>
<dbReference type="AlphaFoldDB" id="A0ABD4STB5"/>
<evidence type="ECO:0000256" key="3">
    <source>
        <dbReference type="ARBA" id="ARBA00022638"/>
    </source>
</evidence>
<proteinExistence type="inferred from homology"/>
<dbReference type="InterPro" id="IPR002196">
    <property type="entry name" value="Glyco_hydro_24"/>
</dbReference>
<dbReference type="Pfam" id="PF00959">
    <property type="entry name" value="Phage_lysozyme"/>
    <property type="match status" value="1"/>
</dbReference>
<evidence type="ECO:0000256" key="1">
    <source>
        <dbReference type="ARBA" id="ARBA00000632"/>
    </source>
</evidence>
<evidence type="ECO:0000256" key="6">
    <source>
        <dbReference type="RuleBase" id="RU003788"/>
    </source>
</evidence>
<dbReference type="CDD" id="cd16901">
    <property type="entry name" value="lyz_P1"/>
    <property type="match status" value="1"/>
</dbReference>
<dbReference type="SUPFAM" id="SSF53955">
    <property type="entry name" value="Lysozyme-like"/>
    <property type="match status" value="1"/>
</dbReference>
<organism evidence="7 8">
    <name type="scientific">Laribacter hongkongensis</name>
    <dbReference type="NCBI Taxonomy" id="168471"/>
    <lineage>
        <taxon>Bacteria</taxon>
        <taxon>Pseudomonadati</taxon>
        <taxon>Pseudomonadota</taxon>
        <taxon>Betaproteobacteria</taxon>
        <taxon>Neisseriales</taxon>
        <taxon>Aquaspirillaceae</taxon>
        <taxon>Laribacter</taxon>
    </lineage>
</organism>
<dbReference type="InterPro" id="IPR023347">
    <property type="entry name" value="Lysozyme_dom_sf"/>
</dbReference>
<comment type="similarity">
    <text evidence="6">Belongs to the glycosyl hydrolase 24 family.</text>
</comment>
<comment type="caution">
    <text evidence="7">The sequence shown here is derived from an EMBL/GenBank/DDBJ whole genome shotgun (WGS) entry which is preliminary data.</text>
</comment>
<gene>
    <name evidence="7" type="ORF">LH440_13225</name>
</gene>
<evidence type="ECO:0000256" key="5">
    <source>
        <dbReference type="ARBA" id="ARBA00023295"/>
    </source>
</evidence>